<name>A0A1C5GBE4_MICEH</name>
<dbReference type="InterPro" id="IPR009081">
    <property type="entry name" value="PP-bd_ACP"/>
</dbReference>
<reference evidence="2 3" key="1">
    <citation type="submission" date="2016-06" db="EMBL/GenBank/DDBJ databases">
        <authorList>
            <person name="Kjaerup R.B."/>
            <person name="Dalgaard T.S."/>
            <person name="Juul-Madsen H.R."/>
        </authorList>
    </citation>
    <scope>NUCLEOTIDE SEQUENCE [LARGE SCALE GENOMIC DNA]</scope>
    <source>
        <strain evidence="2 3">DSM 43913</strain>
    </source>
</reference>
<gene>
    <name evidence="2" type="ORF">GA0070610_3351</name>
</gene>
<dbReference type="Pfam" id="PF00550">
    <property type="entry name" value="PP-binding"/>
    <property type="match status" value="1"/>
</dbReference>
<protein>
    <submittedName>
        <fullName evidence="2">Phosphopantetheine attachment site</fullName>
    </submittedName>
</protein>
<dbReference type="Gene3D" id="1.10.1200.10">
    <property type="entry name" value="ACP-like"/>
    <property type="match status" value="1"/>
</dbReference>
<dbReference type="InterPro" id="IPR036736">
    <property type="entry name" value="ACP-like_sf"/>
</dbReference>
<evidence type="ECO:0000313" key="3">
    <source>
        <dbReference type="Proteomes" id="UP000198251"/>
    </source>
</evidence>
<feature type="domain" description="Carrier" evidence="1">
    <location>
        <begin position="9"/>
        <end position="87"/>
    </location>
</feature>
<dbReference type="GeneID" id="95803095"/>
<evidence type="ECO:0000313" key="2">
    <source>
        <dbReference type="EMBL" id="SCG17047.1"/>
    </source>
</evidence>
<proteinExistence type="predicted"/>
<accession>A0A1C5GBE4</accession>
<dbReference type="PROSITE" id="PS50075">
    <property type="entry name" value="CARRIER"/>
    <property type="match status" value="1"/>
</dbReference>
<dbReference type="EMBL" id="LT607733">
    <property type="protein sequence ID" value="SCG17047.1"/>
    <property type="molecule type" value="Genomic_DNA"/>
</dbReference>
<keyword evidence="3" id="KW-1185">Reference proteome</keyword>
<dbReference type="RefSeq" id="WP_089000851.1">
    <property type="nucleotide sequence ID" value="NZ_JBFAAC010000016.1"/>
</dbReference>
<sequence>MESVHVDTVIDEETLDAVAKRVLTVPPVGDAPRYTGAMQLAELEIDSLVVAELIVEFEQELGVLLDVVAVDRMETLADLCRALQPAAG</sequence>
<dbReference type="Proteomes" id="UP000198251">
    <property type="component" value="Chromosome I"/>
</dbReference>
<organism evidence="2 3">
    <name type="scientific">Micromonospora echinofusca</name>
    <dbReference type="NCBI Taxonomy" id="47858"/>
    <lineage>
        <taxon>Bacteria</taxon>
        <taxon>Bacillati</taxon>
        <taxon>Actinomycetota</taxon>
        <taxon>Actinomycetes</taxon>
        <taxon>Micromonosporales</taxon>
        <taxon>Micromonosporaceae</taxon>
        <taxon>Micromonospora</taxon>
    </lineage>
</organism>
<evidence type="ECO:0000259" key="1">
    <source>
        <dbReference type="PROSITE" id="PS50075"/>
    </source>
</evidence>
<dbReference type="AlphaFoldDB" id="A0A1C5GBE4"/>
<dbReference type="SUPFAM" id="SSF47336">
    <property type="entry name" value="ACP-like"/>
    <property type="match status" value="1"/>
</dbReference>